<dbReference type="Proteomes" id="UP000266287">
    <property type="component" value="Unassembled WGS sequence"/>
</dbReference>
<reference evidence="17 18" key="1">
    <citation type="submission" date="2018-08" db="EMBL/GenBank/DDBJ databases">
        <title>Draft genome of candidate division NPL-UPA2 bacterium Unc8 that adapted to ultra-basic serpentinizing groundwater.</title>
        <authorList>
            <person name="Ishii S."/>
            <person name="Suzuki S."/>
            <person name="Nealson K.H."/>
        </authorList>
    </citation>
    <scope>NUCLEOTIDE SEQUENCE [LARGE SCALE GENOMIC DNA]</scope>
    <source>
        <strain evidence="17">Unc8</strain>
    </source>
</reference>
<evidence type="ECO:0000256" key="8">
    <source>
        <dbReference type="ARBA" id="ARBA00060643"/>
    </source>
</evidence>
<comment type="cofactor">
    <cofactor evidence="1 12 13 14">
        <name>pyridoxal 5'-phosphate</name>
        <dbReference type="ChEBI" id="CHEBI:597326"/>
    </cofactor>
</comment>
<dbReference type="Pfam" id="PF02784">
    <property type="entry name" value="Orn_Arg_deC_N"/>
    <property type="match status" value="1"/>
</dbReference>
<evidence type="ECO:0000259" key="16">
    <source>
        <dbReference type="Pfam" id="PF02784"/>
    </source>
</evidence>
<evidence type="ECO:0000256" key="3">
    <source>
        <dbReference type="ARBA" id="ARBA00022793"/>
    </source>
</evidence>
<dbReference type="InterPro" id="IPR002986">
    <property type="entry name" value="DAP_deCOOHase_LysA"/>
</dbReference>
<dbReference type="Pfam" id="PF00278">
    <property type="entry name" value="Orn_DAP_Arg_deC"/>
    <property type="match status" value="1"/>
</dbReference>
<feature type="binding site" evidence="12">
    <location>
        <position position="344"/>
    </location>
    <ligand>
        <name>substrate</name>
    </ligand>
</feature>
<evidence type="ECO:0000256" key="14">
    <source>
        <dbReference type="RuleBase" id="RU003738"/>
    </source>
</evidence>
<feature type="binding site" evidence="12">
    <location>
        <position position="312"/>
    </location>
    <ligand>
        <name>substrate</name>
    </ligand>
</feature>
<dbReference type="PRINTS" id="PR01179">
    <property type="entry name" value="ODADCRBXLASE"/>
</dbReference>
<feature type="binding site" evidence="12">
    <location>
        <position position="316"/>
    </location>
    <ligand>
        <name>substrate</name>
    </ligand>
</feature>
<keyword evidence="2 12" id="KW-0028">Amino-acid biosynthesis</keyword>
<dbReference type="InterPro" id="IPR022657">
    <property type="entry name" value="De-COase2_CS"/>
</dbReference>
<comment type="subunit">
    <text evidence="12">Homodimer.</text>
</comment>
<dbReference type="AlphaFoldDB" id="A0A399FTX8"/>
<dbReference type="InterPro" id="IPR009006">
    <property type="entry name" value="Ala_racemase/Decarboxylase_C"/>
</dbReference>
<dbReference type="GO" id="GO:0009089">
    <property type="term" value="P:lysine biosynthetic process via diaminopimelate"/>
    <property type="evidence" value="ECO:0007669"/>
    <property type="project" value="UniProtKB-UniRule"/>
</dbReference>
<evidence type="ECO:0000313" key="17">
    <source>
        <dbReference type="EMBL" id="RIH99473.1"/>
    </source>
</evidence>
<gene>
    <name evidence="12 17" type="primary">lysA</name>
    <name evidence="17" type="ORF">B9J77_05160</name>
</gene>
<keyword evidence="3 12" id="KW-0210">Decarboxylase</keyword>
<dbReference type="InterPro" id="IPR022644">
    <property type="entry name" value="De-COase2_N"/>
</dbReference>
<accession>A0A399FTX8</accession>
<evidence type="ECO:0000259" key="15">
    <source>
        <dbReference type="Pfam" id="PF00278"/>
    </source>
</evidence>
<evidence type="ECO:0000256" key="9">
    <source>
        <dbReference type="ARBA" id="ARBA00060983"/>
    </source>
</evidence>
<feature type="binding site" evidence="12">
    <location>
        <position position="276"/>
    </location>
    <ligand>
        <name>substrate</name>
    </ligand>
</feature>
<evidence type="ECO:0000256" key="6">
    <source>
        <dbReference type="ARBA" id="ARBA00023239"/>
    </source>
</evidence>
<feature type="binding site" evidence="12">
    <location>
        <position position="372"/>
    </location>
    <ligand>
        <name>pyridoxal 5'-phosphate</name>
        <dbReference type="ChEBI" id="CHEBI:597326"/>
    </ligand>
</feature>
<keyword evidence="6 12" id="KW-0456">Lyase</keyword>
<evidence type="ECO:0000256" key="11">
    <source>
        <dbReference type="ARBA" id="ARBA00074972"/>
    </source>
</evidence>
<organism evidence="17 18">
    <name type="scientific">candidate division NPL-UPA2 bacterium Unc8</name>
    <dbReference type="NCBI Taxonomy" id="1980939"/>
    <lineage>
        <taxon>Bacteria</taxon>
    </lineage>
</organism>
<proteinExistence type="inferred from homology"/>
<evidence type="ECO:0000256" key="1">
    <source>
        <dbReference type="ARBA" id="ARBA00001933"/>
    </source>
</evidence>
<dbReference type="GO" id="GO:0030170">
    <property type="term" value="F:pyridoxal phosphate binding"/>
    <property type="evidence" value="ECO:0007669"/>
    <property type="project" value="UniProtKB-UniRule"/>
</dbReference>
<name>A0A399FTX8_UNCN2</name>
<dbReference type="HAMAP" id="MF_02120">
    <property type="entry name" value="LysA"/>
    <property type="match status" value="1"/>
</dbReference>
<protein>
    <recommendedName>
        <fullName evidence="11 12">Diaminopimelate decarboxylase</fullName>
        <shortName evidence="12">DAP decarboxylase</shortName>
        <shortName evidence="12">DAPDC</shortName>
        <ecNumber evidence="10 12">4.1.1.20</ecNumber>
    </recommendedName>
</protein>
<evidence type="ECO:0000256" key="12">
    <source>
        <dbReference type="HAMAP-Rule" id="MF_02120"/>
    </source>
</evidence>
<comment type="pathway">
    <text evidence="8 12 14">Amino-acid biosynthesis; L-lysine biosynthesis via DAP pathway; L-lysine from DL-2,6-diaminopimelate: step 1/1.</text>
</comment>
<comment type="function">
    <text evidence="12">Specifically catalyzes the decarboxylation of meso-diaminopimelate (meso-DAP) to L-lysine.</text>
</comment>
<dbReference type="EMBL" id="NDHY01000020">
    <property type="protein sequence ID" value="RIH99473.1"/>
    <property type="molecule type" value="Genomic_DNA"/>
</dbReference>
<dbReference type="SUPFAM" id="SSF50621">
    <property type="entry name" value="Alanine racemase C-terminal domain-like"/>
    <property type="match status" value="1"/>
</dbReference>
<dbReference type="EC" id="4.1.1.20" evidence="10 12"/>
<feature type="binding site" evidence="12">
    <location>
        <begin position="273"/>
        <end position="276"/>
    </location>
    <ligand>
        <name>pyridoxal 5'-phosphate</name>
        <dbReference type="ChEBI" id="CHEBI:597326"/>
    </ligand>
</feature>
<dbReference type="FunFam" id="2.40.37.10:FF:000003">
    <property type="entry name" value="Diaminopimelate decarboxylase"/>
    <property type="match status" value="1"/>
</dbReference>
<evidence type="ECO:0000256" key="10">
    <source>
        <dbReference type="ARBA" id="ARBA00066427"/>
    </source>
</evidence>
<dbReference type="Gene3D" id="2.40.37.10">
    <property type="entry name" value="Lyase, Ornithine Decarboxylase, Chain A, domain 1"/>
    <property type="match status" value="1"/>
</dbReference>
<sequence length="417" mass="45734">MNGFKYIGGELYSEDVKVAEIAKEVGTPFYLYSSGALFNNYHEFEGAFSELNPLVCYAYKANSNLALCKVLAGAGCGADVVSEGELRKALQVGVPPEKIVFNGNGKTLRELNLALEHDILMFNVDSDEEMVSLNSTAAELRKKARISLRVNPDIDPKTHSHIATGLKESKFGFEISSAIESYHIANELGNLEVAGIHIHIGSQITSLEPFMDALEKIAPLLTKLEETGIELKYLNVGGGLGITYREEPPLLLSDYRQAIASLVKATGLKIIFEPGRRLVGNAGILITQVLSLKETPHKKFVVVDVGMNDLIRPAFYDAYHEIKTVKDEAAADGIVADVVGPLCECGDFLAKDREIPRVRGGDLLAIFSAGAYGFSMSSNYNSRCRAAEVLVKGDIFQVVRERETYEDLIRGERFFEN</sequence>
<comment type="similarity">
    <text evidence="9 12">Belongs to the Orn/Lys/Arg decarboxylase class-II family. LysA subfamily.</text>
</comment>
<evidence type="ECO:0000256" key="5">
    <source>
        <dbReference type="ARBA" id="ARBA00023154"/>
    </source>
</evidence>
<feature type="active site" description="Proton donor" evidence="13">
    <location>
        <position position="343"/>
    </location>
</feature>
<comment type="catalytic activity">
    <reaction evidence="7 12 14">
        <text>meso-2,6-diaminopimelate + H(+) = L-lysine + CO2</text>
        <dbReference type="Rhea" id="RHEA:15101"/>
        <dbReference type="ChEBI" id="CHEBI:15378"/>
        <dbReference type="ChEBI" id="CHEBI:16526"/>
        <dbReference type="ChEBI" id="CHEBI:32551"/>
        <dbReference type="ChEBI" id="CHEBI:57791"/>
        <dbReference type="EC" id="4.1.1.20"/>
    </reaction>
</comment>
<dbReference type="UniPathway" id="UPA00034">
    <property type="reaction ID" value="UER00027"/>
</dbReference>
<feature type="binding site" evidence="12">
    <location>
        <position position="372"/>
    </location>
    <ligand>
        <name>substrate</name>
    </ligand>
</feature>
<dbReference type="InterPro" id="IPR000183">
    <property type="entry name" value="Orn/DAP/Arg_de-COase"/>
</dbReference>
<feature type="modified residue" description="N6-(pyridoxal phosphate)lysine" evidence="12 13">
    <location>
        <position position="60"/>
    </location>
</feature>
<feature type="domain" description="Orn/DAP/Arg decarboxylase 2 C-terminal" evidence="15">
    <location>
        <begin position="30"/>
        <end position="370"/>
    </location>
</feature>
<dbReference type="NCBIfam" id="TIGR01048">
    <property type="entry name" value="lysA"/>
    <property type="match status" value="1"/>
</dbReference>
<dbReference type="PROSITE" id="PS00879">
    <property type="entry name" value="ODR_DC_2_2"/>
    <property type="match status" value="1"/>
</dbReference>
<evidence type="ECO:0000256" key="4">
    <source>
        <dbReference type="ARBA" id="ARBA00022898"/>
    </source>
</evidence>
<dbReference type="Gene3D" id="3.20.20.10">
    <property type="entry name" value="Alanine racemase"/>
    <property type="match status" value="1"/>
</dbReference>
<dbReference type="InterPro" id="IPR022643">
    <property type="entry name" value="De-COase2_C"/>
</dbReference>
<evidence type="ECO:0000256" key="7">
    <source>
        <dbReference type="ARBA" id="ARBA00050464"/>
    </source>
</evidence>
<feature type="domain" description="Orn/DAP/Arg decarboxylase 2 N-terminal" evidence="16">
    <location>
        <begin position="41"/>
        <end position="279"/>
    </location>
</feature>
<dbReference type="PANTHER" id="PTHR43727:SF2">
    <property type="entry name" value="GROUP IV DECARBOXYLASE"/>
    <property type="match status" value="1"/>
</dbReference>
<dbReference type="PRINTS" id="PR01181">
    <property type="entry name" value="DAPDCRBXLASE"/>
</dbReference>
<evidence type="ECO:0000256" key="13">
    <source>
        <dbReference type="PIRSR" id="PIRSR600183-50"/>
    </source>
</evidence>
<dbReference type="FunFam" id="3.20.20.10:FF:000003">
    <property type="entry name" value="Diaminopimelate decarboxylase"/>
    <property type="match status" value="1"/>
</dbReference>
<evidence type="ECO:0000313" key="18">
    <source>
        <dbReference type="Proteomes" id="UP000266287"/>
    </source>
</evidence>
<keyword evidence="5 12" id="KW-0457">Lysine biosynthesis</keyword>
<comment type="caution">
    <text evidence="17">The sequence shown here is derived from an EMBL/GenBank/DDBJ whole genome shotgun (WGS) entry which is preliminary data.</text>
</comment>
<evidence type="ECO:0000256" key="2">
    <source>
        <dbReference type="ARBA" id="ARBA00022605"/>
    </source>
</evidence>
<keyword evidence="4 12" id="KW-0663">Pyridoxal phosphate</keyword>
<dbReference type="InterPro" id="IPR029066">
    <property type="entry name" value="PLP-binding_barrel"/>
</dbReference>
<feature type="binding site" evidence="12">
    <location>
        <position position="239"/>
    </location>
    <ligand>
        <name>pyridoxal 5'-phosphate</name>
        <dbReference type="ChEBI" id="CHEBI:597326"/>
    </ligand>
</feature>
<dbReference type="CDD" id="cd06828">
    <property type="entry name" value="PLPDE_III_DapDC"/>
    <property type="match status" value="1"/>
</dbReference>
<dbReference type="GO" id="GO:0008836">
    <property type="term" value="F:diaminopimelate decarboxylase activity"/>
    <property type="evidence" value="ECO:0007669"/>
    <property type="project" value="UniProtKB-UniRule"/>
</dbReference>
<dbReference type="SUPFAM" id="SSF51419">
    <property type="entry name" value="PLP-binding barrel"/>
    <property type="match status" value="1"/>
</dbReference>
<dbReference type="PANTHER" id="PTHR43727">
    <property type="entry name" value="DIAMINOPIMELATE DECARBOXYLASE"/>
    <property type="match status" value="1"/>
</dbReference>